<evidence type="ECO:0000313" key="1">
    <source>
        <dbReference type="EMBL" id="HIH09624.1"/>
    </source>
</evidence>
<accession>A0A7J4IXQ7</accession>
<evidence type="ECO:0000313" key="2">
    <source>
        <dbReference type="Proteomes" id="UP000565078"/>
    </source>
</evidence>
<evidence type="ECO:0008006" key="3">
    <source>
        <dbReference type="Google" id="ProtNLM"/>
    </source>
</evidence>
<proteinExistence type="predicted"/>
<dbReference type="Proteomes" id="UP000565078">
    <property type="component" value="Unassembled WGS sequence"/>
</dbReference>
<gene>
    <name evidence="1" type="ORF">HA254_03040</name>
</gene>
<comment type="caution">
    <text evidence="1">The sequence shown here is derived from an EMBL/GenBank/DDBJ whole genome shotgun (WGS) entry which is preliminary data.</text>
</comment>
<protein>
    <recommendedName>
        <fullName evidence="3">TraB family protein</fullName>
    </recommendedName>
</protein>
<organism evidence="1 2">
    <name type="scientific">Candidatus Iainarchaeum sp</name>
    <dbReference type="NCBI Taxonomy" id="3101447"/>
    <lineage>
        <taxon>Archaea</taxon>
        <taxon>Candidatus Iainarchaeota</taxon>
        <taxon>Candidatus Iainarchaeia</taxon>
        <taxon>Candidatus Iainarchaeales</taxon>
        <taxon>Candidatus Iainarchaeaceae</taxon>
        <taxon>Candidatus Iainarchaeum</taxon>
    </lineage>
</organism>
<dbReference type="EMBL" id="DUGC01000051">
    <property type="protein sequence ID" value="HIH09624.1"/>
    <property type="molecule type" value="Genomic_DNA"/>
</dbReference>
<reference evidence="2" key="1">
    <citation type="journal article" date="2020" name="bioRxiv">
        <title>A rank-normalized archaeal taxonomy based on genome phylogeny resolves widespread incomplete and uneven classifications.</title>
        <authorList>
            <person name="Rinke C."/>
            <person name="Chuvochina M."/>
            <person name="Mussig A.J."/>
            <person name="Chaumeil P.-A."/>
            <person name="Waite D.W."/>
            <person name="Whitman W.B."/>
            <person name="Parks D.H."/>
            <person name="Hugenholtz P."/>
        </authorList>
    </citation>
    <scope>NUCLEOTIDE SEQUENCE [LARGE SCALE GENOMIC DNA]</scope>
</reference>
<name>A0A7J4IXQ7_9ARCH</name>
<dbReference type="AlphaFoldDB" id="A0A7J4IXQ7"/>
<sequence length="221" mass="25824">MDLPTIIGVEHRNKQNAEILIAELEKHNISAVDEVAYEFLKAGVGIGDSQKRHTQELEKAEKREKELEEIGNKLPDSCLLEFAQIRKKIHVLEFLITIGDYFSRKGIKPTGIDIPHYPQRPSNPHADKIENLLVTPIREKKFLHEIQKMQPKIIIVGAGHLPAFKKIPHKCIINLYPYPFPGEDKRLRRVYKLREKFKRPRLAFNRLKHRVWKLVQKARRA</sequence>